<dbReference type="PANTHER" id="PTHR11825:SF44">
    <property type="entry name" value="BRANCHED-CHAIN-AMINO-ACID AMINOTRANSFERASE"/>
    <property type="match status" value="1"/>
</dbReference>
<evidence type="ECO:0000256" key="1">
    <source>
        <dbReference type="ARBA" id="ARBA00001933"/>
    </source>
</evidence>
<name>A0AAD5MFW2_PARTN</name>
<evidence type="ECO:0000256" key="3">
    <source>
        <dbReference type="ARBA" id="ARBA00022898"/>
    </source>
</evidence>
<dbReference type="SUPFAM" id="SSF56752">
    <property type="entry name" value="D-aminoacid aminotransferase-like PLP-dependent enzymes"/>
    <property type="match status" value="1"/>
</dbReference>
<dbReference type="EMBL" id="JAHQIW010000237">
    <property type="protein sequence ID" value="KAJ1346891.1"/>
    <property type="molecule type" value="Genomic_DNA"/>
</dbReference>
<evidence type="ECO:0008006" key="7">
    <source>
        <dbReference type="Google" id="ProtNLM"/>
    </source>
</evidence>
<evidence type="ECO:0000256" key="2">
    <source>
        <dbReference type="ARBA" id="ARBA00009320"/>
    </source>
</evidence>
<dbReference type="GO" id="GO:0004084">
    <property type="term" value="F:branched-chain-amino-acid transaminase activity"/>
    <property type="evidence" value="ECO:0007669"/>
    <property type="project" value="InterPro"/>
</dbReference>
<comment type="similarity">
    <text evidence="2">Belongs to the class-IV pyridoxal-phosphate-dependent aminotransferase family.</text>
</comment>
<protein>
    <recommendedName>
        <fullName evidence="7">Branched-chain amino acid aminotransferase</fullName>
    </recommendedName>
</protein>
<proteinExistence type="inferred from homology"/>
<dbReference type="InterPro" id="IPR036038">
    <property type="entry name" value="Aminotransferase-like"/>
</dbReference>
<dbReference type="GO" id="GO:0009098">
    <property type="term" value="P:L-leucine biosynthetic process"/>
    <property type="evidence" value="ECO:0007669"/>
    <property type="project" value="TreeGrafter"/>
</dbReference>
<dbReference type="Proteomes" id="UP001196413">
    <property type="component" value="Unassembled WGS sequence"/>
</dbReference>
<dbReference type="PANTHER" id="PTHR11825">
    <property type="entry name" value="SUBGROUP IIII AMINOTRANSFERASE"/>
    <property type="match status" value="1"/>
</dbReference>
<accession>A0AAD5MFW2</accession>
<comment type="cofactor">
    <cofactor evidence="1">
        <name>pyridoxal 5'-phosphate</name>
        <dbReference type="ChEBI" id="CHEBI:597326"/>
    </cofactor>
</comment>
<dbReference type="GO" id="GO:0009099">
    <property type="term" value="P:L-valine biosynthetic process"/>
    <property type="evidence" value="ECO:0007669"/>
    <property type="project" value="TreeGrafter"/>
</dbReference>
<gene>
    <name evidence="5" type="ORF">KIN20_001815</name>
</gene>
<reference evidence="5" key="1">
    <citation type="submission" date="2021-06" db="EMBL/GenBank/DDBJ databases">
        <title>Parelaphostrongylus tenuis whole genome reference sequence.</title>
        <authorList>
            <person name="Garwood T.J."/>
            <person name="Larsen P.A."/>
            <person name="Fountain-Jones N.M."/>
            <person name="Garbe J.R."/>
            <person name="Macchietto M.G."/>
            <person name="Kania S.A."/>
            <person name="Gerhold R.W."/>
            <person name="Richards J.E."/>
            <person name="Wolf T.M."/>
        </authorList>
    </citation>
    <scope>NUCLEOTIDE SEQUENCE</scope>
    <source>
        <strain evidence="5">MNPRO001-30</strain>
        <tissue evidence="5">Meninges</tissue>
    </source>
</reference>
<evidence type="ECO:0000256" key="4">
    <source>
        <dbReference type="ARBA" id="ARBA00023304"/>
    </source>
</evidence>
<dbReference type="AlphaFoldDB" id="A0AAD5MFW2"/>
<organism evidence="5 6">
    <name type="scientific">Parelaphostrongylus tenuis</name>
    <name type="common">Meningeal worm</name>
    <dbReference type="NCBI Taxonomy" id="148309"/>
    <lineage>
        <taxon>Eukaryota</taxon>
        <taxon>Metazoa</taxon>
        <taxon>Ecdysozoa</taxon>
        <taxon>Nematoda</taxon>
        <taxon>Chromadorea</taxon>
        <taxon>Rhabditida</taxon>
        <taxon>Rhabditina</taxon>
        <taxon>Rhabditomorpha</taxon>
        <taxon>Strongyloidea</taxon>
        <taxon>Metastrongylidae</taxon>
        <taxon>Parelaphostrongylus</taxon>
    </lineage>
</organism>
<evidence type="ECO:0000313" key="5">
    <source>
        <dbReference type="EMBL" id="KAJ1346891.1"/>
    </source>
</evidence>
<dbReference type="InterPro" id="IPR043132">
    <property type="entry name" value="BCAT-like_C"/>
</dbReference>
<sequence length="90" mass="10177">MGSLKVTERDFTMGELKAAVNENRVHEFFASGTAVIVTPIEKVLYVTGEQEETLRFPAKDHDNSLSQRMLKALTDIYYGRVSRPGWTVEV</sequence>
<keyword evidence="6" id="KW-1185">Reference proteome</keyword>
<dbReference type="Gene3D" id="3.20.10.10">
    <property type="entry name" value="D-amino Acid Aminotransferase, subunit A, domain 2"/>
    <property type="match status" value="1"/>
</dbReference>
<keyword evidence="3" id="KW-0663">Pyridoxal phosphate</keyword>
<keyword evidence="4" id="KW-0100">Branched-chain amino acid biosynthesis</keyword>
<dbReference type="InterPro" id="IPR005786">
    <property type="entry name" value="B_amino_transII"/>
</dbReference>
<comment type="caution">
    <text evidence="5">The sequence shown here is derived from an EMBL/GenBank/DDBJ whole genome shotgun (WGS) entry which is preliminary data.</text>
</comment>
<dbReference type="GO" id="GO:0005739">
    <property type="term" value="C:mitochondrion"/>
    <property type="evidence" value="ECO:0007669"/>
    <property type="project" value="TreeGrafter"/>
</dbReference>
<evidence type="ECO:0000313" key="6">
    <source>
        <dbReference type="Proteomes" id="UP001196413"/>
    </source>
</evidence>
<keyword evidence="4" id="KW-0028">Amino-acid biosynthesis</keyword>